<dbReference type="PaxDb" id="263820-PTO1007"/>
<dbReference type="STRING" id="263820.PTO1007"/>
<dbReference type="RefSeq" id="WP_011177808.1">
    <property type="nucleotide sequence ID" value="NC_005877.1"/>
</dbReference>
<dbReference type="GeneID" id="2844419"/>
<dbReference type="eggNOG" id="arCOG04414">
    <property type="taxonomic scope" value="Archaea"/>
</dbReference>
<dbReference type="AlphaFoldDB" id="Q6L0B0"/>
<name>Q6L0B0_PICTO</name>
<dbReference type="InParanoid" id="Q6L0B0"/>
<protein>
    <submittedName>
        <fullName evidence="1">Uncharacterized protein</fullName>
    </submittedName>
</protein>
<dbReference type="KEGG" id="pto:PTO1007"/>
<evidence type="ECO:0000313" key="1">
    <source>
        <dbReference type="EMBL" id="AAT43592.1"/>
    </source>
</evidence>
<organism evidence="1 2">
    <name type="scientific">Picrophilus torridus (strain ATCC 700027 / DSM 9790 / JCM 10055 / NBRC 100828 / KAW 2/3)</name>
    <dbReference type="NCBI Taxonomy" id="1122961"/>
    <lineage>
        <taxon>Archaea</taxon>
        <taxon>Methanobacteriati</taxon>
        <taxon>Thermoplasmatota</taxon>
        <taxon>Thermoplasmata</taxon>
        <taxon>Thermoplasmatales</taxon>
        <taxon>Picrophilaceae</taxon>
        <taxon>Picrophilus</taxon>
    </lineage>
</organism>
<reference evidence="1 2" key="1">
    <citation type="journal article" date="2004" name="Proc. Natl. Acad. Sci. U.S.A.">
        <title>Genome sequence of Picrophilus torridus and its implications for life around pH 0.</title>
        <authorList>
            <person name="Futterer O."/>
            <person name="Angelov A."/>
            <person name="Liesegang H."/>
            <person name="Gottschalk G."/>
            <person name="Schleper C."/>
            <person name="Schepers B."/>
            <person name="Dock C."/>
            <person name="Antranikian G."/>
            <person name="Liebl W."/>
        </authorList>
    </citation>
    <scope>NUCLEOTIDE SEQUENCE [LARGE SCALE GENOMIC DNA]</scope>
    <source>
        <strain evidence="2">ATCC 700027 / DSM 9790 / JCM 10055 / NBRC 100828</strain>
    </source>
</reference>
<proteinExistence type="predicted"/>
<gene>
    <name evidence="1" type="ordered locus">PTO1007</name>
</gene>
<sequence>MIKITITLDNDGYLRAVEPDIDEENKRTKVYISGNNIIIEALDVNAARAAISTIARVLNVTRKIMEVNVW</sequence>
<evidence type="ECO:0000313" key="2">
    <source>
        <dbReference type="Proteomes" id="UP000000438"/>
    </source>
</evidence>
<dbReference type="Proteomes" id="UP000000438">
    <property type="component" value="Chromosome"/>
</dbReference>
<dbReference type="Gene3D" id="3.30.310.50">
    <property type="entry name" value="Alpha-D-phosphohexomutase, C-terminal domain"/>
    <property type="match status" value="1"/>
</dbReference>
<dbReference type="NCBIfam" id="NF011470">
    <property type="entry name" value="PRK14887.1"/>
    <property type="match status" value="1"/>
</dbReference>
<accession>Q6L0B0</accession>
<dbReference type="HOGENOM" id="CLU_2748335_0_0_2"/>
<dbReference type="EMBL" id="AE017261">
    <property type="protein sequence ID" value="AAT43592.1"/>
    <property type="molecule type" value="Genomic_DNA"/>
</dbReference>